<dbReference type="Pfam" id="PF12733">
    <property type="entry name" value="Cadherin-like"/>
    <property type="match status" value="1"/>
</dbReference>
<comment type="caution">
    <text evidence="4">The sequence shown here is derived from an EMBL/GenBank/DDBJ whole genome shotgun (WGS) entry which is preliminary data.</text>
</comment>
<accession>A0ABQ8UBR7</accession>
<evidence type="ECO:0000256" key="1">
    <source>
        <dbReference type="SAM" id="Phobius"/>
    </source>
</evidence>
<gene>
    <name evidence="4" type="ORF">PAPYR_7943</name>
</gene>
<dbReference type="Gene3D" id="2.60.40.10">
    <property type="entry name" value="Immunoglobulins"/>
    <property type="match status" value="1"/>
</dbReference>
<feature type="chain" id="PRO_5045514929" description="Cadherin-like beta-sandwich-like domain-containing protein" evidence="2">
    <location>
        <begin position="17"/>
        <end position="1345"/>
    </location>
</feature>
<dbReference type="InterPro" id="IPR013783">
    <property type="entry name" value="Ig-like_fold"/>
</dbReference>
<dbReference type="InterPro" id="IPR012334">
    <property type="entry name" value="Pectin_lyas_fold"/>
</dbReference>
<proteinExistence type="predicted"/>
<protein>
    <recommendedName>
        <fullName evidence="3">Cadherin-like beta-sandwich-like domain-containing protein</fullName>
    </recommendedName>
</protein>
<feature type="transmembrane region" description="Helical" evidence="1">
    <location>
        <begin position="1283"/>
        <end position="1310"/>
    </location>
</feature>
<evidence type="ECO:0000313" key="5">
    <source>
        <dbReference type="Proteomes" id="UP001141327"/>
    </source>
</evidence>
<dbReference type="InterPro" id="IPR011050">
    <property type="entry name" value="Pectin_lyase_fold/virulence"/>
</dbReference>
<dbReference type="InterPro" id="IPR025883">
    <property type="entry name" value="Cadherin-like_domain"/>
</dbReference>
<dbReference type="Gene3D" id="2.160.20.10">
    <property type="entry name" value="Single-stranded right-handed beta-helix, Pectin lyase-like"/>
    <property type="match status" value="1"/>
</dbReference>
<dbReference type="Proteomes" id="UP001141327">
    <property type="component" value="Unassembled WGS sequence"/>
</dbReference>
<feature type="domain" description="Cadherin-like beta-sandwich-like" evidence="3">
    <location>
        <begin position="1198"/>
        <end position="1268"/>
    </location>
</feature>
<keyword evidence="1" id="KW-0812">Transmembrane</keyword>
<evidence type="ECO:0000313" key="4">
    <source>
        <dbReference type="EMBL" id="KAJ4456732.1"/>
    </source>
</evidence>
<dbReference type="PANTHER" id="PTHR11319:SF35">
    <property type="entry name" value="OUTER MEMBRANE PROTEIN PMPC-RELATED"/>
    <property type="match status" value="1"/>
</dbReference>
<keyword evidence="5" id="KW-1185">Reference proteome</keyword>
<reference evidence="4" key="1">
    <citation type="journal article" date="2022" name="bioRxiv">
        <title>Genomics of Preaxostyla Flagellates Illuminates Evolutionary Transitions and the Path Towards Mitochondrial Loss.</title>
        <authorList>
            <person name="Novak L.V.F."/>
            <person name="Treitli S.C."/>
            <person name="Pyrih J."/>
            <person name="Halakuc P."/>
            <person name="Pipaliya S.V."/>
            <person name="Vacek V."/>
            <person name="Brzon O."/>
            <person name="Soukal P."/>
            <person name="Eme L."/>
            <person name="Dacks J.B."/>
            <person name="Karnkowska A."/>
            <person name="Elias M."/>
            <person name="Hampl V."/>
        </authorList>
    </citation>
    <scope>NUCLEOTIDE SEQUENCE</scope>
    <source>
        <strain evidence="4">RCP-MX</strain>
    </source>
</reference>
<feature type="signal peptide" evidence="2">
    <location>
        <begin position="1"/>
        <end position="16"/>
    </location>
</feature>
<keyword evidence="1" id="KW-0472">Membrane</keyword>
<evidence type="ECO:0000256" key="2">
    <source>
        <dbReference type="SAM" id="SignalP"/>
    </source>
</evidence>
<evidence type="ECO:0000259" key="3">
    <source>
        <dbReference type="Pfam" id="PF12733"/>
    </source>
</evidence>
<sequence>MRGLLFIFAALAFATASEFNVRWSHSNGAFFFSAQEGKINPHLINLDAVAGLTELSCQSAIGTMSLLFSSQELAAQFSGSLVAGYPLSSQKFVCADGAIPNVIFVGDLVLEKERVSFTTVRATVKDLFTTASVRFSALRPTTLLSLHKNATATALDEYPLVQQAFAMGESMPAVLRDFLDTGSVPQDPISISGASVAIAQGQNYDHTWTSGTKSVSRSVDLYGSKAGALYVGADASASMQLDVSFSFDTHLAKPTLFSIVVSGDASARVVLNVALQKQWSYNFRQKLASLSLINPSPSFSIACPRDLQARLLHLILLHFLVVTGGFGTGVTFKLDCGIEFGVGGSLSFDGQAKSSVGVSASGSLSAGVKWTSGNGFSFPRSAAFSASLIGPTFSGKADTTGTLYLYARPQFSVGDSNPWVDAHLELQTYVTATGTYRSSGGACSAKQVKVVASAGLKLLAGYYVKFIMSHEESIEPMTLKSWSLYNQCVTLPGLAAVTVGASSPAPTRVLPAIAAATAGPFMLQQAAARGLAGALALADGLALTADASPFVFGATGTSPVTAPAQTVQFEVPMAGDWAVSAALRGASGAALVYLQQADSSVMPRDGTCFSFVSASQPARASLRLTGLSAGTKIELHVGCSQPAAGWLVDLVAIPVSAATQDTLFIDPISGSEDLADPAVGTEARPFSHAEDAWEAVFSLPTTLVFLPGNHTIHNSLALAATGPSPLVMTSLTGAASGYASALDTVLDAQFSSRILRVSRGAVLAVRGLGFTHGHVTGEDGGAAYLEAATSSFTDCVFTENSAIGNMLWGSDVFDAYGGAVVVRHGTASFSGCVFSHNVGNFGGALATYAYGAANITGCTFDHNLGTLGGALYSWIRDLLVESCVFTENQAMLKPSDKMAEEGWGNYGGAVALDSVPLYQQSTRIVGSLFEGNSAEWGGGVYINNDITSTAYPFEVDISLCQFRQNHVWSVNTSSLCCGGALAAWSALNNVEVKVDQSTFTENTAQARGGAVCMEGPVSLTMSQSSIANNKALPTTFGGALLYQSVGGALYCNSCLADVEDVIITGNGFNDLTEAYDIDSIHCVGTTAGACATCGATNACQRCQSGSVIPLLCDDAPAGASVQCDINQGCITTKIATDPRIDTIEPSEVPMEGGTVLQLTGYFGESAAELVALQVGGAMCAPFRWIDSIVLSAGTLSPEFQPGLRYYEATTSGVASLQLTATPTAPGAAVAVNGEASSVPVPLRDGANVVYINVTAADGVSTAQYMVFVRAAVPAADATGSKGLIIGLSAGLGGGLLVLAAVVPVLVVALVRSRRAARGAAAASPAAGPAAKEVPLQANVAHATSA</sequence>
<keyword evidence="2" id="KW-0732">Signal</keyword>
<dbReference type="EMBL" id="JAPMOS010000062">
    <property type="protein sequence ID" value="KAJ4456732.1"/>
    <property type="molecule type" value="Genomic_DNA"/>
</dbReference>
<name>A0ABQ8UBR7_9EUKA</name>
<dbReference type="SUPFAM" id="SSF51126">
    <property type="entry name" value="Pectin lyase-like"/>
    <property type="match status" value="1"/>
</dbReference>
<organism evidence="4 5">
    <name type="scientific">Paratrimastix pyriformis</name>
    <dbReference type="NCBI Taxonomy" id="342808"/>
    <lineage>
        <taxon>Eukaryota</taxon>
        <taxon>Metamonada</taxon>
        <taxon>Preaxostyla</taxon>
        <taxon>Paratrimastigidae</taxon>
        <taxon>Paratrimastix</taxon>
    </lineage>
</organism>
<dbReference type="PANTHER" id="PTHR11319">
    <property type="entry name" value="G PROTEIN-COUPLED RECEPTOR-RELATED"/>
    <property type="match status" value="1"/>
</dbReference>
<keyword evidence="1" id="KW-1133">Transmembrane helix</keyword>